<reference evidence="2" key="1">
    <citation type="journal article" date="2014" name="Front. Microbiol.">
        <title>High frequency of phylogenetically diverse reductive dehalogenase-homologous genes in deep subseafloor sedimentary metagenomes.</title>
        <authorList>
            <person name="Kawai M."/>
            <person name="Futagami T."/>
            <person name="Toyoda A."/>
            <person name="Takaki Y."/>
            <person name="Nishi S."/>
            <person name="Hori S."/>
            <person name="Arai W."/>
            <person name="Tsubouchi T."/>
            <person name="Morono Y."/>
            <person name="Uchiyama I."/>
            <person name="Ito T."/>
            <person name="Fujiyama A."/>
            <person name="Inagaki F."/>
            <person name="Takami H."/>
        </authorList>
    </citation>
    <scope>NUCLEOTIDE SEQUENCE</scope>
    <source>
        <strain evidence="2">Expedition CK06-06</strain>
    </source>
</reference>
<evidence type="ECO:0000313" key="2">
    <source>
        <dbReference type="EMBL" id="GAH63257.1"/>
    </source>
</evidence>
<keyword evidence="1" id="KW-0472">Membrane</keyword>
<dbReference type="EMBL" id="BARU01029091">
    <property type="protein sequence ID" value="GAH63257.1"/>
    <property type="molecule type" value="Genomic_DNA"/>
</dbReference>
<feature type="transmembrane region" description="Helical" evidence="1">
    <location>
        <begin position="12"/>
        <end position="31"/>
    </location>
</feature>
<organism evidence="2">
    <name type="scientific">marine sediment metagenome</name>
    <dbReference type="NCBI Taxonomy" id="412755"/>
    <lineage>
        <taxon>unclassified sequences</taxon>
        <taxon>metagenomes</taxon>
        <taxon>ecological metagenomes</taxon>
    </lineage>
</organism>
<protein>
    <submittedName>
        <fullName evidence="2">Uncharacterized protein</fullName>
    </submittedName>
</protein>
<feature type="non-terminal residue" evidence="2">
    <location>
        <position position="151"/>
    </location>
</feature>
<keyword evidence="1" id="KW-0812">Transmembrane</keyword>
<proteinExistence type="predicted"/>
<evidence type="ECO:0000256" key="1">
    <source>
        <dbReference type="SAM" id="Phobius"/>
    </source>
</evidence>
<name>X1H1E4_9ZZZZ</name>
<keyword evidence="1" id="KW-1133">Transmembrane helix</keyword>
<dbReference type="AlphaFoldDB" id="X1H1E4"/>
<sequence>MGVQSIMKIHKKWLIVFCIMVLPIFVIPHSLANVRGLEIEVDPFQYENGEFKAWSNGMKKIGITTEERGLIYRITISNVENDPITIENLVIEVRGERTDSGSNSFFDQVSYYVYLPPNGNKEIDIPVDFGGRDVLGSYRAEILCSEGRSGD</sequence>
<comment type="caution">
    <text evidence="2">The sequence shown here is derived from an EMBL/GenBank/DDBJ whole genome shotgun (WGS) entry which is preliminary data.</text>
</comment>
<gene>
    <name evidence="2" type="ORF">S03H2_46345</name>
</gene>
<accession>X1H1E4</accession>